<organism evidence="1 2">
    <name type="scientific">Caenorhabditis tropicalis</name>
    <dbReference type="NCBI Taxonomy" id="1561998"/>
    <lineage>
        <taxon>Eukaryota</taxon>
        <taxon>Metazoa</taxon>
        <taxon>Ecdysozoa</taxon>
        <taxon>Nematoda</taxon>
        <taxon>Chromadorea</taxon>
        <taxon>Rhabditida</taxon>
        <taxon>Rhabditina</taxon>
        <taxon>Rhabditomorpha</taxon>
        <taxon>Rhabditoidea</taxon>
        <taxon>Rhabditidae</taxon>
        <taxon>Peloderinae</taxon>
        <taxon>Caenorhabditis</taxon>
    </lineage>
</organism>
<dbReference type="Proteomes" id="UP000095282">
    <property type="component" value="Unplaced"/>
</dbReference>
<proteinExistence type="predicted"/>
<reference evidence="2" key="1">
    <citation type="submission" date="2016-11" db="UniProtKB">
        <authorList>
            <consortium name="WormBaseParasite"/>
        </authorList>
    </citation>
    <scope>IDENTIFICATION</scope>
</reference>
<evidence type="ECO:0000313" key="1">
    <source>
        <dbReference type="Proteomes" id="UP000095282"/>
    </source>
</evidence>
<sequence length="95" mass="10758">MEEGGRATLSKASSTAALFLLTGPSDFNLSSLKDRAQRKKTKRRSRQDMYYEGGFRTNKLEKVELEVHTDVASSEWLENLKLKFMINSKVSQASL</sequence>
<evidence type="ECO:0000313" key="2">
    <source>
        <dbReference type="WBParaSite" id="Csp11.Scaffold539.g3352.t2"/>
    </source>
</evidence>
<keyword evidence="1" id="KW-1185">Reference proteome</keyword>
<protein>
    <submittedName>
        <fullName evidence="2">Rhotekin 2</fullName>
    </submittedName>
</protein>
<dbReference type="AlphaFoldDB" id="A0A1I7T861"/>
<dbReference type="WBParaSite" id="Csp11.Scaffold539.g3352.t2">
    <property type="protein sequence ID" value="Csp11.Scaffold539.g3352.t2"/>
    <property type="gene ID" value="Csp11.Scaffold539.g3352"/>
</dbReference>
<accession>A0A1I7T861</accession>
<name>A0A1I7T861_9PELO</name>